<dbReference type="SUPFAM" id="SSF48498">
    <property type="entry name" value="Tetracyclin repressor-like, C-terminal domain"/>
    <property type="match status" value="1"/>
</dbReference>
<proteinExistence type="predicted"/>
<name>A0A843S9D7_9BURK</name>
<dbReference type="InterPro" id="IPR036271">
    <property type="entry name" value="Tet_transcr_reg_TetR-rel_C_sf"/>
</dbReference>
<dbReference type="PANTHER" id="PTHR47506">
    <property type="entry name" value="TRANSCRIPTIONAL REGULATORY PROTEIN"/>
    <property type="match status" value="1"/>
</dbReference>
<dbReference type="PROSITE" id="PS50977">
    <property type="entry name" value="HTH_TETR_2"/>
    <property type="match status" value="1"/>
</dbReference>
<keyword evidence="7" id="KW-1185">Reference proteome</keyword>
<dbReference type="Gene3D" id="1.10.357.10">
    <property type="entry name" value="Tetracycline Repressor, domain 2"/>
    <property type="match status" value="1"/>
</dbReference>
<evidence type="ECO:0000313" key="6">
    <source>
        <dbReference type="EMBL" id="MQA18823.1"/>
    </source>
</evidence>
<dbReference type="PRINTS" id="PR00455">
    <property type="entry name" value="HTHTETR"/>
</dbReference>
<evidence type="ECO:0000256" key="3">
    <source>
        <dbReference type="ARBA" id="ARBA00023163"/>
    </source>
</evidence>
<evidence type="ECO:0000313" key="7">
    <source>
        <dbReference type="Proteomes" id="UP000444318"/>
    </source>
</evidence>
<gene>
    <name evidence="6" type="ORF">GEV01_04775</name>
</gene>
<keyword evidence="2 4" id="KW-0238">DNA-binding</keyword>
<dbReference type="Proteomes" id="UP000444318">
    <property type="component" value="Unassembled WGS sequence"/>
</dbReference>
<keyword evidence="1" id="KW-0805">Transcription regulation</keyword>
<keyword evidence="3" id="KW-0804">Transcription</keyword>
<comment type="caution">
    <text evidence="6">The sequence shown here is derived from an EMBL/GenBank/DDBJ whole genome shotgun (WGS) entry which is preliminary data.</text>
</comment>
<dbReference type="AlphaFoldDB" id="A0A843S9D7"/>
<dbReference type="Pfam" id="PF00440">
    <property type="entry name" value="TetR_N"/>
    <property type="match status" value="1"/>
</dbReference>
<accession>A0A843S9D7</accession>
<evidence type="ECO:0000256" key="1">
    <source>
        <dbReference type="ARBA" id="ARBA00023015"/>
    </source>
</evidence>
<dbReference type="InterPro" id="IPR001647">
    <property type="entry name" value="HTH_TetR"/>
</dbReference>
<protein>
    <submittedName>
        <fullName evidence="6">TetR family transcriptional regulator</fullName>
    </submittedName>
</protein>
<evidence type="ECO:0000256" key="4">
    <source>
        <dbReference type="PROSITE-ProRule" id="PRU00335"/>
    </source>
</evidence>
<feature type="domain" description="HTH tetR-type" evidence="5">
    <location>
        <begin position="10"/>
        <end position="70"/>
    </location>
</feature>
<dbReference type="PANTHER" id="PTHR47506:SF1">
    <property type="entry name" value="HTH-TYPE TRANSCRIPTIONAL REGULATOR YJDC"/>
    <property type="match status" value="1"/>
</dbReference>
<sequence length="199" mass="22774">MTQAKKNQPSLTRETILGAAIRLFQQRGFSGLGMRQIAEYLQIKAPSLYHHFTSKEDLTRQALQQYREEQATQLLVIEGMGDLSEQLRMYAGLFAEMLHDGNRLCMYVTMVREPSFQEQACIDELQLFAKQNVDWLEKILHAKNGTQRLPSGLRERELAEIIFASLEGIMTVSLADKMPPVAFREKANNFLKIVMHSTP</sequence>
<dbReference type="InterPro" id="IPR009057">
    <property type="entry name" value="Homeodomain-like_sf"/>
</dbReference>
<reference evidence="6 7" key="1">
    <citation type="submission" date="2019-10" db="EMBL/GenBank/DDBJ databases">
        <title>Two novel species isolated from a subtropical stream in China.</title>
        <authorList>
            <person name="Lu H."/>
        </authorList>
    </citation>
    <scope>NUCLEOTIDE SEQUENCE [LARGE SCALE GENOMIC DNA]</scope>
    <source>
        <strain evidence="6 7">FT103W</strain>
    </source>
</reference>
<feature type="DNA-binding region" description="H-T-H motif" evidence="4">
    <location>
        <begin position="33"/>
        <end position="52"/>
    </location>
</feature>
<evidence type="ECO:0000256" key="2">
    <source>
        <dbReference type="ARBA" id="ARBA00023125"/>
    </source>
</evidence>
<organism evidence="6 7">
    <name type="scientific">Rugamonas rivuli</name>
    <dbReference type="NCBI Taxonomy" id="2743358"/>
    <lineage>
        <taxon>Bacteria</taxon>
        <taxon>Pseudomonadati</taxon>
        <taxon>Pseudomonadota</taxon>
        <taxon>Betaproteobacteria</taxon>
        <taxon>Burkholderiales</taxon>
        <taxon>Oxalobacteraceae</taxon>
        <taxon>Telluria group</taxon>
        <taxon>Rugamonas</taxon>
    </lineage>
</organism>
<dbReference type="GO" id="GO:0003677">
    <property type="term" value="F:DNA binding"/>
    <property type="evidence" value="ECO:0007669"/>
    <property type="project" value="UniProtKB-UniRule"/>
</dbReference>
<evidence type="ECO:0000259" key="5">
    <source>
        <dbReference type="PROSITE" id="PS50977"/>
    </source>
</evidence>
<dbReference type="SUPFAM" id="SSF46689">
    <property type="entry name" value="Homeodomain-like"/>
    <property type="match status" value="1"/>
</dbReference>
<dbReference type="RefSeq" id="WP_152802093.1">
    <property type="nucleotide sequence ID" value="NZ_WHUF01000001.1"/>
</dbReference>
<dbReference type="EMBL" id="WHUF01000001">
    <property type="protein sequence ID" value="MQA18823.1"/>
    <property type="molecule type" value="Genomic_DNA"/>
</dbReference>